<organism evidence="7">
    <name type="scientific">Sichuan mosquito tymo-like virus</name>
    <dbReference type="NCBI Taxonomy" id="2864015"/>
    <lineage>
        <taxon>Viruses</taxon>
        <taxon>Riboviria</taxon>
        <taxon>Orthornavirae</taxon>
        <taxon>Kitrinoviricota</taxon>
        <taxon>Alsuviricetes</taxon>
        <taxon>Tymovirales</taxon>
    </lineage>
</organism>
<dbReference type="GO" id="GO:0005524">
    <property type="term" value="F:ATP binding"/>
    <property type="evidence" value="ECO:0007669"/>
    <property type="project" value="UniProtKB-KW"/>
</dbReference>
<evidence type="ECO:0000313" key="7">
    <source>
        <dbReference type="EMBL" id="UBJ25996.1"/>
    </source>
</evidence>
<dbReference type="GO" id="GO:0006351">
    <property type="term" value="P:DNA-templated transcription"/>
    <property type="evidence" value="ECO:0007669"/>
    <property type="project" value="InterPro"/>
</dbReference>
<keyword evidence="4" id="KW-0547">Nucleotide-binding</keyword>
<evidence type="ECO:0000256" key="3">
    <source>
        <dbReference type="ARBA" id="ARBA00022695"/>
    </source>
</evidence>
<evidence type="ECO:0000256" key="2">
    <source>
        <dbReference type="ARBA" id="ARBA00022679"/>
    </source>
</evidence>
<dbReference type="InterPro" id="IPR027417">
    <property type="entry name" value="P-loop_NTPase"/>
</dbReference>
<dbReference type="InterPro" id="IPR027351">
    <property type="entry name" value="(+)RNA_virus_helicase_core_dom"/>
</dbReference>
<keyword evidence="1" id="KW-0696">RNA-directed RNA polymerase</keyword>
<dbReference type="InterPro" id="IPR001788">
    <property type="entry name" value="RNA-dep_RNA_pol_alsuvir"/>
</dbReference>
<evidence type="ECO:0000256" key="4">
    <source>
        <dbReference type="ARBA" id="ARBA00022840"/>
    </source>
</evidence>
<dbReference type="GO" id="GO:0003968">
    <property type="term" value="F:RNA-directed RNA polymerase activity"/>
    <property type="evidence" value="ECO:0007669"/>
    <property type="project" value="UniProtKB-KW"/>
</dbReference>
<dbReference type="EMBL" id="MZ556268">
    <property type="protein sequence ID" value="UBJ25996.1"/>
    <property type="molecule type" value="Genomic_RNA"/>
</dbReference>
<dbReference type="CDD" id="cd23247">
    <property type="entry name" value="Tymoviridae_RdRp"/>
    <property type="match status" value="1"/>
</dbReference>
<keyword evidence="3" id="KW-0548">Nucleotidyltransferase</keyword>
<feature type="domain" description="RNA-dependent RNA polymerase alsuviricetes" evidence="5">
    <location>
        <begin position="550"/>
        <end position="794"/>
    </location>
</feature>
<keyword evidence="4" id="KW-0067">ATP-binding</keyword>
<accession>A0A8K1HGP8</accession>
<proteinExistence type="predicted"/>
<evidence type="ECO:0000256" key="1">
    <source>
        <dbReference type="ARBA" id="ARBA00022484"/>
    </source>
</evidence>
<dbReference type="InterPro" id="IPR043502">
    <property type="entry name" value="DNA/RNA_pol_sf"/>
</dbReference>
<dbReference type="GO" id="GO:0004386">
    <property type="term" value="F:helicase activity"/>
    <property type="evidence" value="ECO:0007669"/>
    <property type="project" value="UniProtKB-KW"/>
</dbReference>
<dbReference type="SUPFAM" id="SSF56672">
    <property type="entry name" value="DNA/RNA polymerases"/>
    <property type="match status" value="1"/>
</dbReference>
<keyword evidence="7" id="KW-0347">Helicase</keyword>
<name>A0A8K1HGP8_9VIRU</name>
<reference evidence="7" key="1">
    <citation type="submission" date="2021-07" db="EMBL/GenBank/DDBJ databases">
        <title>Communication and adaptive evolution of viruses within giant pandas and their associated organisms in a local ecological environment.</title>
        <authorList>
            <person name="Zhao M."/>
            <person name="Liu S."/>
            <person name="Zhang W."/>
        </authorList>
    </citation>
    <scope>NUCLEOTIDE SEQUENCE</scope>
    <source>
        <strain evidence="7">Mos092macula01-10</strain>
    </source>
</reference>
<evidence type="ECO:0000259" key="5">
    <source>
        <dbReference type="Pfam" id="PF00978"/>
    </source>
</evidence>
<dbReference type="Pfam" id="PF00978">
    <property type="entry name" value="RdRP_2"/>
    <property type="match status" value="1"/>
</dbReference>
<dbReference type="SUPFAM" id="SSF52540">
    <property type="entry name" value="P-loop containing nucleoside triphosphate hydrolases"/>
    <property type="match status" value="1"/>
</dbReference>
<keyword evidence="7" id="KW-0378">Hydrolase</keyword>
<protein>
    <submittedName>
        <fullName evidence="7">Putative viral helicase</fullName>
    </submittedName>
</protein>
<evidence type="ECO:0000259" key="6">
    <source>
        <dbReference type="Pfam" id="PF01443"/>
    </source>
</evidence>
<keyword evidence="2" id="KW-0808">Transferase</keyword>
<dbReference type="GO" id="GO:0003723">
    <property type="term" value="F:RNA binding"/>
    <property type="evidence" value="ECO:0007669"/>
    <property type="project" value="InterPro"/>
</dbReference>
<dbReference type="Pfam" id="PF01443">
    <property type="entry name" value="Viral_helicase1"/>
    <property type="match status" value="1"/>
</dbReference>
<feature type="domain" description="(+)RNA virus helicase C-terminal" evidence="6">
    <location>
        <begin position="42"/>
        <end position="273"/>
    </location>
</feature>
<sequence length="886" mass="100754">MSFGFDGILHKKLGTRLNVPKDLFEQWKSRITNGIPRQLELILVQGFAGCGKSFPVSQMLQRHKNFLVSVPSTHLREAWKAATKVRDEQTWRVSTWETALLHHSSLLVVDEIYRIPPGYLDLISLLNPSLCSIIVLGDPLQGDYHSTNPESTLSRLEPETSRLRRFADMYCAWTYRLDQTTSSLLGIKTFSKEKGHPPAYKPNLRTGTTILTAAIQTANIFTQNGQKAQTAASSQGLTFNENVCLYLDRNIHQLGPHTSLVALTRSRRGIIYHGDFKQLEHLSNNSYPLQLIFGKAKGSVLDFFAHELKGLHVLHQPITRKIRKLIGAGPTFSRRWDDFSDILLDHRSKLVRKPIDPEPEVDDTFVPETKRVLLQHFNKVTYSDIETTEPHHSSPISEPVYPGCDYECLKYELLRTEDPVSLERVGPHGLTNQFPFLNMPYTEEAAYPGLIAPVHNDKEDPDLLALSIGKRLRFRRVAKSQISPEHQAVGHLLFQSYCEAYGIQMKPVEFDEQLFIDCVLENDYIQLTSKTKAAIIANASRSDPTWAHTVVRIFTKTQHKININSLFTGWKACQTLALMHDIVVLLLGPVKKYQRKMLARERTNPNIFLYGGKSPYELSEFARKHFPSGVNRIANDYTAYDQSQGPEAVWFEVLKMRRVGIPEDLIEFHEELKTTLTCQFGPLTPMRFTGEPGTYDDNSDYNLAIINLEYQLRDTPCLISGDDSLLAWEPRKRPSWAFNKQFFSDLVWKKETKKYGEFCGYYVGHTGAVRAPQPMLSKLGLSAARQELDKTLLSYLSEFCVGHSLGDDMWQILPPHEVLYQSAVFDFFNRHCSKSMKVCLKQGEVPPADLIKSGLPLSYGAFCTLPLSARSAYLRRHKGLPHAWAL</sequence>
<dbReference type="Gene3D" id="3.40.50.300">
    <property type="entry name" value="P-loop containing nucleotide triphosphate hydrolases"/>
    <property type="match status" value="1"/>
</dbReference>